<sequence>MKILFLAPYPHGHAPSQRFRFELFLKFMEENEMPYDFQSFLSEKGWHVLYQPGHQLAKISAVCSGFVRRFLMLFRLSRYSHVFIHRELAPFGPPVFEWLIAKVFRKKIIYDYDDAIWMGDQNHENPIWKWLKHRHKVDKTCSWSWKVTAGNAYLARYAQSHGANSVIFPTVVDTTTHLPSSNKNSLPTIGWTGSHSTLFYLESILPALKSLAKTHTFRFLVIANKDPKLDLPNYEFVKWSPENEVTTLQQMDIGVMPLEDTEWAKGKCGFKLIQYLAVGIPAVASPVGVNDQVVLHGKNGFLASSEIQWEEYLRKLLFEPKLREVMGAQGRQHIVEHYSVASQKAKFLSLFDG</sequence>
<proteinExistence type="predicted"/>
<name>A0A3D9L6C6_MARFU</name>
<protein>
    <submittedName>
        <fullName evidence="1">Glycosyltransferase involved in cell wall biosynthesis</fullName>
    </submittedName>
</protein>
<comment type="caution">
    <text evidence="1">The sequence shown here is derived from an EMBL/GenBank/DDBJ whole genome shotgun (WGS) entry which is preliminary data.</text>
</comment>
<accession>A0A3D9L6C6</accession>
<dbReference type="GO" id="GO:0016740">
    <property type="term" value="F:transferase activity"/>
    <property type="evidence" value="ECO:0007669"/>
    <property type="project" value="UniProtKB-KW"/>
</dbReference>
<dbReference type="SUPFAM" id="SSF53756">
    <property type="entry name" value="UDP-Glycosyltransferase/glycogen phosphorylase"/>
    <property type="match status" value="1"/>
</dbReference>
<dbReference type="Gene3D" id="3.40.50.2000">
    <property type="entry name" value="Glycogen Phosphorylase B"/>
    <property type="match status" value="1"/>
</dbReference>
<keyword evidence="1" id="KW-0808">Transferase</keyword>
<evidence type="ECO:0000313" key="1">
    <source>
        <dbReference type="EMBL" id="RED99561.1"/>
    </source>
</evidence>
<gene>
    <name evidence="1" type="ORF">C7460_108183</name>
</gene>
<organism evidence="1 2">
    <name type="scientific">Marinoscillum furvescens DSM 4134</name>
    <dbReference type="NCBI Taxonomy" id="1122208"/>
    <lineage>
        <taxon>Bacteria</taxon>
        <taxon>Pseudomonadati</taxon>
        <taxon>Bacteroidota</taxon>
        <taxon>Cytophagia</taxon>
        <taxon>Cytophagales</taxon>
        <taxon>Reichenbachiellaceae</taxon>
        <taxon>Marinoscillum</taxon>
    </lineage>
</organism>
<dbReference type="OrthoDB" id="9815351at2"/>
<dbReference type="Proteomes" id="UP000256779">
    <property type="component" value="Unassembled WGS sequence"/>
</dbReference>
<dbReference type="Pfam" id="PF13692">
    <property type="entry name" value="Glyco_trans_1_4"/>
    <property type="match status" value="1"/>
</dbReference>
<evidence type="ECO:0000313" key="2">
    <source>
        <dbReference type="Proteomes" id="UP000256779"/>
    </source>
</evidence>
<dbReference type="EMBL" id="QREG01000008">
    <property type="protein sequence ID" value="RED99561.1"/>
    <property type="molecule type" value="Genomic_DNA"/>
</dbReference>
<reference evidence="1 2" key="1">
    <citation type="submission" date="2018-07" db="EMBL/GenBank/DDBJ databases">
        <title>Genomic Encyclopedia of Type Strains, Phase IV (KMG-IV): sequencing the most valuable type-strain genomes for metagenomic binning, comparative biology and taxonomic classification.</title>
        <authorList>
            <person name="Goeker M."/>
        </authorList>
    </citation>
    <scope>NUCLEOTIDE SEQUENCE [LARGE SCALE GENOMIC DNA]</scope>
    <source>
        <strain evidence="1 2">DSM 4134</strain>
    </source>
</reference>
<keyword evidence="2" id="KW-1185">Reference proteome</keyword>
<dbReference type="RefSeq" id="WP_115868090.1">
    <property type="nucleotide sequence ID" value="NZ_QREG01000008.1"/>
</dbReference>
<dbReference type="AlphaFoldDB" id="A0A3D9L6C6"/>